<accession>A0A6A6W856</accession>
<dbReference type="GeneID" id="54490851"/>
<name>A0A6A6W856_9PEZI</name>
<dbReference type="InterPro" id="IPR029063">
    <property type="entry name" value="SAM-dependent_MTases_sf"/>
</dbReference>
<keyword evidence="2 4" id="KW-0808">Transferase</keyword>
<dbReference type="PANTHER" id="PTHR44942:SF4">
    <property type="entry name" value="METHYLTRANSFERASE TYPE 11 DOMAIN-CONTAINING PROTEIN"/>
    <property type="match status" value="1"/>
</dbReference>
<evidence type="ECO:0000313" key="5">
    <source>
        <dbReference type="Proteomes" id="UP000799437"/>
    </source>
</evidence>
<dbReference type="AlphaFoldDB" id="A0A6A6W856"/>
<dbReference type="OrthoDB" id="10027013at2759"/>
<gene>
    <name evidence="4" type="ORF">EJ05DRAFT_60694</name>
</gene>
<evidence type="ECO:0000256" key="2">
    <source>
        <dbReference type="ARBA" id="ARBA00022679"/>
    </source>
</evidence>
<protein>
    <submittedName>
        <fullName evidence="4">S-adenosyl-L-methionine-dependent methyltransferase</fullName>
    </submittedName>
</protein>
<reference evidence="4" key="1">
    <citation type="journal article" date="2020" name="Stud. Mycol.">
        <title>101 Dothideomycetes genomes: a test case for predicting lifestyles and emergence of pathogens.</title>
        <authorList>
            <person name="Haridas S."/>
            <person name="Albert R."/>
            <person name="Binder M."/>
            <person name="Bloem J."/>
            <person name="Labutti K."/>
            <person name="Salamov A."/>
            <person name="Andreopoulos B."/>
            <person name="Baker S."/>
            <person name="Barry K."/>
            <person name="Bills G."/>
            <person name="Bluhm B."/>
            <person name="Cannon C."/>
            <person name="Castanera R."/>
            <person name="Culley D."/>
            <person name="Daum C."/>
            <person name="Ezra D."/>
            <person name="Gonzalez J."/>
            <person name="Henrissat B."/>
            <person name="Kuo A."/>
            <person name="Liang C."/>
            <person name="Lipzen A."/>
            <person name="Lutzoni F."/>
            <person name="Magnuson J."/>
            <person name="Mondo S."/>
            <person name="Nolan M."/>
            <person name="Ohm R."/>
            <person name="Pangilinan J."/>
            <person name="Park H.-J."/>
            <person name="Ramirez L."/>
            <person name="Alfaro M."/>
            <person name="Sun H."/>
            <person name="Tritt A."/>
            <person name="Yoshinaga Y."/>
            <person name="Zwiers L.-H."/>
            <person name="Turgeon B."/>
            <person name="Goodwin S."/>
            <person name="Spatafora J."/>
            <person name="Crous P."/>
            <person name="Grigoriev I."/>
        </authorList>
    </citation>
    <scope>NUCLEOTIDE SEQUENCE</scope>
    <source>
        <strain evidence="4">CBS 121739</strain>
    </source>
</reference>
<dbReference type="EMBL" id="ML996574">
    <property type="protein sequence ID" value="KAF2757261.1"/>
    <property type="molecule type" value="Genomic_DNA"/>
</dbReference>
<keyword evidence="1 4" id="KW-0489">Methyltransferase</keyword>
<dbReference type="CDD" id="cd02440">
    <property type="entry name" value="AdoMet_MTases"/>
    <property type="match status" value="1"/>
</dbReference>
<dbReference type="Proteomes" id="UP000799437">
    <property type="component" value="Unassembled WGS sequence"/>
</dbReference>
<sequence>MSPPLQDATERCPYKADTDDKHRAAYPLEAVEDLLNNLKISGRQGAHVLDLGAGTGKFTEELSRRNEKFSILAVEPQKDMRLQLEAKNLPNVEVKAGHSHGIPVQENGVFDAVIAAESFHWYADSESLDEIWRVLKPGGTLGMIWNIDDYNQTRRYHVQTEWEGKLRDLTWTFDDATPRFRHEKWQKVFDSQLNLLPVALVKKGNSEFTLPIGKEMEKWVWTSELSKEDLWNRYSTLSQVAVLEGENLTKFKETFDAIVDGPDVEKTEDGMILTHGVTPIAWTTKLLDGAPIDSSKDMDTAA</sequence>
<dbReference type="InterPro" id="IPR041698">
    <property type="entry name" value="Methyltransf_25"/>
</dbReference>
<dbReference type="PANTHER" id="PTHR44942">
    <property type="entry name" value="METHYLTRANSF_11 DOMAIN-CONTAINING PROTEIN"/>
    <property type="match status" value="1"/>
</dbReference>
<dbReference type="Gene3D" id="3.40.50.150">
    <property type="entry name" value="Vaccinia Virus protein VP39"/>
    <property type="match status" value="1"/>
</dbReference>
<dbReference type="RefSeq" id="XP_033599712.1">
    <property type="nucleotide sequence ID" value="XM_033749797.1"/>
</dbReference>
<dbReference type="GO" id="GO:0008168">
    <property type="term" value="F:methyltransferase activity"/>
    <property type="evidence" value="ECO:0007669"/>
    <property type="project" value="UniProtKB-KW"/>
</dbReference>
<feature type="domain" description="Methyltransferase" evidence="3">
    <location>
        <begin position="48"/>
        <end position="139"/>
    </location>
</feature>
<evidence type="ECO:0000256" key="1">
    <source>
        <dbReference type="ARBA" id="ARBA00022603"/>
    </source>
</evidence>
<dbReference type="InterPro" id="IPR051052">
    <property type="entry name" value="Diverse_substrate_MTase"/>
</dbReference>
<keyword evidence="5" id="KW-1185">Reference proteome</keyword>
<evidence type="ECO:0000313" key="4">
    <source>
        <dbReference type="EMBL" id="KAF2757261.1"/>
    </source>
</evidence>
<dbReference type="SUPFAM" id="SSF53335">
    <property type="entry name" value="S-adenosyl-L-methionine-dependent methyltransferases"/>
    <property type="match status" value="1"/>
</dbReference>
<dbReference type="GO" id="GO:0032259">
    <property type="term" value="P:methylation"/>
    <property type="evidence" value="ECO:0007669"/>
    <property type="project" value="UniProtKB-KW"/>
</dbReference>
<dbReference type="Pfam" id="PF13649">
    <property type="entry name" value="Methyltransf_25"/>
    <property type="match status" value="1"/>
</dbReference>
<organism evidence="4 5">
    <name type="scientific">Pseudovirgaria hyperparasitica</name>
    <dbReference type="NCBI Taxonomy" id="470096"/>
    <lineage>
        <taxon>Eukaryota</taxon>
        <taxon>Fungi</taxon>
        <taxon>Dikarya</taxon>
        <taxon>Ascomycota</taxon>
        <taxon>Pezizomycotina</taxon>
        <taxon>Dothideomycetes</taxon>
        <taxon>Dothideomycetes incertae sedis</taxon>
        <taxon>Acrospermales</taxon>
        <taxon>Acrospermaceae</taxon>
        <taxon>Pseudovirgaria</taxon>
    </lineage>
</organism>
<evidence type="ECO:0000259" key="3">
    <source>
        <dbReference type="Pfam" id="PF13649"/>
    </source>
</evidence>
<proteinExistence type="predicted"/>